<dbReference type="InterPro" id="IPR057493">
    <property type="entry name" value="PH_RdRP-assoc"/>
</dbReference>
<feature type="domain" description="DUF7752" evidence="11">
    <location>
        <begin position="1353"/>
        <end position="1464"/>
    </location>
</feature>
<dbReference type="PANTHER" id="PTHR23079:SF55">
    <property type="entry name" value="RNA-DIRECTED RNA POLYMERASE"/>
    <property type="match status" value="1"/>
</dbReference>
<evidence type="ECO:0000259" key="11">
    <source>
        <dbReference type="Pfam" id="PF24934"/>
    </source>
</evidence>
<evidence type="ECO:0000256" key="3">
    <source>
        <dbReference type="ARBA" id="ARBA00022484"/>
    </source>
</evidence>
<dbReference type="Pfam" id="PF05183">
    <property type="entry name" value="RdRP"/>
    <property type="match status" value="1"/>
</dbReference>
<reference evidence="15" key="1">
    <citation type="journal article" date="2008" name="Nat. Genet.">
        <title>The Pristionchus pacificus genome provides a unique perspective on nematode lifestyle and parasitism.</title>
        <authorList>
            <person name="Dieterich C."/>
            <person name="Clifton S.W."/>
            <person name="Schuster L.N."/>
            <person name="Chinwalla A."/>
            <person name="Delehaunty K."/>
            <person name="Dinkelacker I."/>
            <person name="Fulton L."/>
            <person name="Fulton R."/>
            <person name="Godfrey J."/>
            <person name="Minx P."/>
            <person name="Mitreva M."/>
            <person name="Roeseler W."/>
            <person name="Tian H."/>
            <person name="Witte H."/>
            <person name="Yang S.P."/>
            <person name="Wilson R.K."/>
            <person name="Sommer R.J."/>
        </authorList>
    </citation>
    <scope>NUCLEOTIDE SEQUENCE [LARGE SCALE GENOMIC DNA]</scope>
    <source>
        <strain evidence="15">PS312</strain>
    </source>
</reference>
<keyword evidence="5" id="KW-0548">Nucleotidyltransferase</keyword>
<feature type="domain" description="RDRP C-terminal head" evidence="13">
    <location>
        <begin position="1155"/>
        <end position="1299"/>
    </location>
</feature>
<name>A0A8R1V5S9_PRIPA</name>
<dbReference type="GO" id="GO:0030422">
    <property type="term" value="P:siRNA processing"/>
    <property type="evidence" value="ECO:0000318"/>
    <property type="project" value="GO_Central"/>
</dbReference>
<evidence type="ECO:0000259" key="12">
    <source>
        <dbReference type="Pfam" id="PF25359"/>
    </source>
</evidence>
<evidence type="ECO:0000256" key="4">
    <source>
        <dbReference type="ARBA" id="ARBA00022679"/>
    </source>
</evidence>
<dbReference type="EnsemblMetazoa" id="PPA46985b.1">
    <property type="protein sequence ID" value="PPA46985b.1"/>
    <property type="gene ID" value="WBGene00304839"/>
</dbReference>
<dbReference type="Proteomes" id="UP000005239">
    <property type="component" value="Unassembled WGS sequence"/>
</dbReference>
<evidence type="ECO:0000313" key="15">
    <source>
        <dbReference type="Proteomes" id="UP000005239"/>
    </source>
</evidence>
<dbReference type="PANTHER" id="PTHR23079">
    <property type="entry name" value="RNA-DEPENDENT RNA POLYMERASE"/>
    <property type="match status" value="1"/>
</dbReference>
<comment type="catalytic activity">
    <reaction evidence="8">
        <text>RNA(n) + a ribonucleoside 5'-triphosphate = RNA(n+1) + diphosphate</text>
        <dbReference type="Rhea" id="RHEA:21248"/>
        <dbReference type="Rhea" id="RHEA-COMP:14527"/>
        <dbReference type="Rhea" id="RHEA-COMP:17342"/>
        <dbReference type="ChEBI" id="CHEBI:33019"/>
        <dbReference type="ChEBI" id="CHEBI:61557"/>
        <dbReference type="ChEBI" id="CHEBI:140395"/>
        <dbReference type="EC" id="2.7.7.48"/>
    </reaction>
</comment>
<keyword evidence="4" id="KW-0808">Transferase</keyword>
<evidence type="ECO:0000256" key="6">
    <source>
        <dbReference type="ARBA" id="ARBA00022884"/>
    </source>
</evidence>
<evidence type="ECO:0000259" key="10">
    <source>
        <dbReference type="Pfam" id="PF05183"/>
    </source>
</evidence>
<evidence type="ECO:0000256" key="9">
    <source>
        <dbReference type="SAM" id="MobiDB-lite"/>
    </source>
</evidence>
<evidence type="ECO:0000256" key="1">
    <source>
        <dbReference type="ARBA" id="ARBA00005762"/>
    </source>
</evidence>
<dbReference type="EC" id="2.7.7.48" evidence="2"/>
<dbReference type="GO" id="GO:0003968">
    <property type="term" value="F:RNA-directed RNA polymerase activity"/>
    <property type="evidence" value="ECO:0000318"/>
    <property type="project" value="GO_Central"/>
</dbReference>
<dbReference type="GO" id="GO:0003723">
    <property type="term" value="F:RNA binding"/>
    <property type="evidence" value="ECO:0007669"/>
    <property type="project" value="UniProtKB-KW"/>
</dbReference>
<gene>
    <name evidence="14" type="primary">WBGene00304839</name>
</gene>
<evidence type="ECO:0000259" key="13">
    <source>
        <dbReference type="Pfam" id="PF26253"/>
    </source>
</evidence>
<dbReference type="Pfam" id="PF25359">
    <property type="entry name" value="PH_met_RdRP"/>
    <property type="match status" value="1"/>
</dbReference>
<dbReference type="Pfam" id="PF24934">
    <property type="entry name" value="DUF7752"/>
    <property type="match status" value="1"/>
</dbReference>
<keyword evidence="7" id="KW-0943">RNA-mediated gene silencing</keyword>
<dbReference type="GO" id="GO:0007283">
    <property type="term" value="P:spermatogenesis"/>
    <property type="evidence" value="ECO:0007669"/>
    <property type="project" value="EnsemblMetazoa"/>
</dbReference>
<organism evidence="14 15">
    <name type="scientific">Pristionchus pacificus</name>
    <name type="common">Parasitic nematode worm</name>
    <dbReference type="NCBI Taxonomy" id="54126"/>
    <lineage>
        <taxon>Eukaryota</taxon>
        <taxon>Metazoa</taxon>
        <taxon>Ecdysozoa</taxon>
        <taxon>Nematoda</taxon>
        <taxon>Chromadorea</taxon>
        <taxon>Rhabditida</taxon>
        <taxon>Rhabditina</taxon>
        <taxon>Diplogasteromorpha</taxon>
        <taxon>Diplogasteroidea</taxon>
        <taxon>Neodiplogasteridae</taxon>
        <taxon>Pristionchus</taxon>
    </lineage>
</organism>
<comment type="similarity">
    <text evidence="1">Belongs to the RdRP family.</text>
</comment>
<dbReference type="GO" id="GO:0031380">
    <property type="term" value="C:nuclear RNA-directed RNA polymerase complex"/>
    <property type="evidence" value="ECO:0000318"/>
    <property type="project" value="GO_Central"/>
</dbReference>
<feature type="region of interest" description="Disordered" evidence="9">
    <location>
        <begin position="1"/>
        <end position="40"/>
    </location>
</feature>
<proteinExistence type="inferred from homology"/>
<protein>
    <recommendedName>
        <fullName evidence="2">RNA-directed RNA polymerase</fullName>
        <ecNumber evidence="2">2.7.7.48</ecNumber>
    </recommendedName>
</protein>
<keyword evidence="3" id="KW-0696">RNA-directed RNA polymerase</keyword>
<evidence type="ECO:0000256" key="8">
    <source>
        <dbReference type="ARBA" id="ARBA00048744"/>
    </source>
</evidence>
<accession>A0A8R1V5S9</accession>
<dbReference type="InterPro" id="IPR058752">
    <property type="entry name" value="RDRP_C_head"/>
</dbReference>
<dbReference type="InterPro" id="IPR007855">
    <property type="entry name" value="RDRP"/>
</dbReference>
<evidence type="ECO:0000256" key="5">
    <source>
        <dbReference type="ARBA" id="ARBA00022695"/>
    </source>
</evidence>
<evidence type="ECO:0000313" key="14">
    <source>
        <dbReference type="EnsemblMetazoa" id="PPA46985b.1"/>
    </source>
</evidence>
<evidence type="ECO:0000256" key="2">
    <source>
        <dbReference type="ARBA" id="ARBA00012494"/>
    </source>
</evidence>
<dbReference type="InterPro" id="IPR056654">
    <property type="entry name" value="DUF7752"/>
</dbReference>
<feature type="domain" description="PH-like" evidence="12">
    <location>
        <begin position="166"/>
        <end position="391"/>
    </location>
</feature>
<keyword evidence="15" id="KW-1185">Reference proteome</keyword>
<sequence length="1622" mass="185123">MSDEEESISSCEEEEEEIVQQIEEENIDPVSEDDDDKPDEILVDDSVESEGVPIAGSTYSFVVRICLPLEMMPGIEAKRYIDAMIRKSGGRVESVVRCARIPSADYEIMMKEHIVNVQIPVSSESTVQIALAAFLSRFSTESRGGLQNQLMIEIPKLSTVFNEIRTEDNQIGLGNFALGNCPNPGLFFVRGNYFTKVNSMPSNTKLSTGNLDKNARIEKPFGTLNLLSYVHFEHDQKHISIKFAIPMSKPDEDGLAFRGFKMNLQYSAIQSITVDSGQKNLNRKSRSIDFSFRLNHPPSLYEVQPTTMADQKRIINLQKTIRTYNTWSRVLQWPGHDRSHGCSKECLSDSSVLHLSIHLNNEKDRVRMFSIAARIQSRVPTIKVYFGSIVSMRRRVAKIRSLPPLGSYRADYALKAIISRGTVVTDELFDAAKENNTVPFFIRRLLWCMKECQAACEEALELVLTAIDERRNITIERAFDRLYTTRVELYRRSASSHRSVQAVRTIPPNCVLVRKLMVTPSRLLPMSPDVMMTNRVVRQFGAENALRIVYRDENGQKLKVNDFGQDRMAMEFENTYSNTIMIHRNPEMAPLLIDMVKNTMDKKVTICGRDYQFLAWSNSQMRDHGCYMYSQVEKEDGTIITIDKIRDWMGNFSSSKNVPKLMSRMGQCFTQAQPTVSLNMGEWRIDPDIVGGSGHAETKELYTFSDGVGRMSMSLARELAEMLELKIVPSCYQVRFRGFKGVLTIDRTLDAPGEPRVIFRNSQNKFIGSAEDDSSILEVVKYAMPSPMCLNRPLITILDFVSENQGKDYHENMCSRIHYYLEKELNTLSQMLLSDKEAATALTSRVPLSMDFHRLLSAGFTFTNEPFFHEMLVAIYRYSVSQHLAKAKLEMPSEMGRSMFGVLDETGLLQYGQVFIQYSPSVRNASDKPIVHLGPILVSKNPCHAPGDARVFEAVWQPALSHLSDVIVFPRYGERPHADEMAGSDLDGDEYSVIFDPKMLLGYNEEAMVFPKQTAANYNFTPTTSDIADFFLKYLQSDSVGLASNAHLHMADKRGLFTSVCESLARKCSIAVDFPKTGEPADALEQNERLDALPDFAGNRKKQSYRSTRLNGRLYRRVKKIEEVMELCERSKSIFSGNYDQILYRPLNQSSNEWREARGLRDDYTAEMQQLMDEYGINSEAAIVSGKLINPKRLAAMEKDDYSFYNTDKMVELRYQKMWSKYRRIFFEEFGDEEELMETDHEGKEVIRTDSTMREKARLWYILAYIDDESTEDEVKVSTKPCKSFAWIVWDVLADLKRRELMNLRGVGPMVEATPPVAKILTEEIRKFLNEKSIEFSDFCIAAKREDEVIERYASTYGKGLYEMLFILDRWLKKDSLYDRTPLRLTHLARLFIHFCLGEVYTHGSIVLPLEMITPFPLKLKYSADPTVSQGDYSTSISEPGHIILLFLSYIASYAFLSVPSINLSFDDGSPYPSPFLHRPSFWKPLSHMAFKTIHHISLSGRFSSLTINEEDGNDLWAESVDPLVVSADFFKEEGFRMGDGNSYHNGRRFDQIMIDTLKKWSGVTTILKREGTNKNRDAIVTMAGTASGRMRLTRLFQMDPMQLKTAVKLDQPPSVLWDESL</sequence>
<feature type="domain" description="RDRP core" evidence="10">
    <location>
        <begin position="518"/>
        <end position="1118"/>
    </location>
</feature>
<dbReference type="GO" id="GO:0031048">
    <property type="term" value="P:regulatory ncRNA-mediated heterochromatin formation"/>
    <property type="evidence" value="ECO:0007669"/>
    <property type="project" value="EnsemblMetazoa"/>
</dbReference>
<dbReference type="Pfam" id="PF26253">
    <property type="entry name" value="RdRP_head"/>
    <property type="match status" value="1"/>
</dbReference>
<reference evidence="14" key="2">
    <citation type="submission" date="2022-06" db="UniProtKB">
        <authorList>
            <consortium name="EnsemblMetazoa"/>
        </authorList>
    </citation>
    <scope>IDENTIFICATION</scope>
    <source>
        <strain evidence="14">PS312</strain>
    </source>
</reference>
<evidence type="ECO:0000256" key="7">
    <source>
        <dbReference type="ARBA" id="ARBA00023158"/>
    </source>
</evidence>
<keyword evidence="6" id="KW-0694">RNA-binding</keyword>
<dbReference type="InterPro" id="IPR057596">
    <property type="entry name" value="RDRP_core"/>
</dbReference>